<reference evidence="5" key="1">
    <citation type="submission" date="2022-01" db="EMBL/GenBank/DDBJ databases">
        <title>Microbacterium eymi and Microbacterium rhizovicinus sp. nov., isolated from the rhizospheric soil of Elymus tsukushiensis, a plant native to the Dokdo Islands, Republic of Korea.</title>
        <authorList>
            <person name="Hwang Y.J."/>
        </authorList>
    </citation>
    <scope>NUCLEOTIDE SEQUENCE</scope>
    <source>
        <strain evidence="5">KUDC0405</strain>
    </source>
</reference>
<sequence length="67" mass="7620">MNLGVAYAFGQLGLHRIQAETVPENTASQKVLQRNGFTQYGLAPRYLKIDGQWRDHVMFQLLRDDAA</sequence>
<dbReference type="SUPFAM" id="SSF55729">
    <property type="entry name" value="Acyl-CoA N-acyltransferases (Nat)"/>
    <property type="match status" value="1"/>
</dbReference>
<evidence type="ECO:0000259" key="4">
    <source>
        <dbReference type="Pfam" id="PF13302"/>
    </source>
</evidence>
<dbReference type="InterPro" id="IPR016181">
    <property type="entry name" value="Acyl_CoA_acyltransferase"/>
</dbReference>
<dbReference type="Proteomes" id="UP001054811">
    <property type="component" value="Chromosome"/>
</dbReference>
<dbReference type="InterPro" id="IPR000182">
    <property type="entry name" value="GNAT_dom"/>
</dbReference>
<keyword evidence="2" id="KW-0012">Acyltransferase</keyword>
<dbReference type="PANTHER" id="PTHR43792:SF8">
    <property type="entry name" value="[RIBOSOMAL PROTEIN US5]-ALANINE N-ACETYLTRANSFERASE"/>
    <property type="match status" value="1"/>
</dbReference>
<proteinExistence type="inferred from homology"/>
<gene>
    <name evidence="5" type="ORF">L2X98_32215</name>
</gene>
<dbReference type="Gene3D" id="3.40.630.30">
    <property type="match status" value="1"/>
</dbReference>
<dbReference type="EMBL" id="CP091139">
    <property type="protein sequence ID" value="UUT35007.1"/>
    <property type="molecule type" value="Genomic_DNA"/>
</dbReference>
<organism evidence="5 6">
    <name type="scientific">Microbacterium elymi</name>
    <dbReference type="NCBI Taxonomy" id="2909587"/>
    <lineage>
        <taxon>Bacteria</taxon>
        <taxon>Bacillati</taxon>
        <taxon>Actinomycetota</taxon>
        <taxon>Actinomycetes</taxon>
        <taxon>Micrococcales</taxon>
        <taxon>Microbacteriaceae</taxon>
        <taxon>Microbacterium</taxon>
    </lineage>
</organism>
<feature type="domain" description="N-acetyltransferase" evidence="4">
    <location>
        <begin position="5"/>
        <end position="38"/>
    </location>
</feature>
<evidence type="ECO:0000256" key="3">
    <source>
        <dbReference type="ARBA" id="ARBA00038502"/>
    </source>
</evidence>
<evidence type="ECO:0000313" key="6">
    <source>
        <dbReference type="Proteomes" id="UP001054811"/>
    </source>
</evidence>
<accession>A0ABY5NIJ7</accession>
<dbReference type="RefSeq" id="WP_259611548.1">
    <property type="nucleotide sequence ID" value="NZ_CP091139.2"/>
</dbReference>
<keyword evidence="1" id="KW-0808">Transferase</keyword>
<keyword evidence="6" id="KW-1185">Reference proteome</keyword>
<protein>
    <submittedName>
        <fullName evidence="5">GNAT family N-acetyltransferase</fullName>
    </submittedName>
</protein>
<evidence type="ECO:0000313" key="5">
    <source>
        <dbReference type="EMBL" id="UUT35007.1"/>
    </source>
</evidence>
<dbReference type="InterPro" id="IPR051531">
    <property type="entry name" value="N-acetyltransferase"/>
</dbReference>
<dbReference type="PANTHER" id="PTHR43792">
    <property type="entry name" value="GNAT FAMILY, PUTATIVE (AFU_ORTHOLOGUE AFUA_3G00765)-RELATED-RELATED"/>
    <property type="match status" value="1"/>
</dbReference>
<comment type="similarity">
    <text evidence="3">Belongs to the acetyltransferase family. RimJ subfamily.</text>
</comment>
<dbReference type="Pfam" id="PF13302">
    <property type="entry name" value="Acetyltransf_3"/>
    <property type="match status" value="1"/>
</dbReference>
<name>A0ABY5NIJ7_9MICO</name>
<evidence type="ECO:0000256" key="2">
    <source>
        <dbReference type="ARBA" id="ARBA00023315"/>
    </source>
</evidence>
<evidence type="ECO:0000256" key="1">
    <source>
        <dbReference type="ARBA" id="ARBA00022679"/>
    </source>
</evidence>